<feature type="transmembrane region" description="Helical" evidence="1">
    <location>
        <begin position="20"/>
        <end position="42"/>
    </location>
</feature>
<keyword evidence="1" id="KW-1133">Transmembrane helix</keyword>
<gene>
    <name evidence="2" type="ORF">BST20_28245</name>
</gene>
<evidence type="ECO:0000256" key="1">
    <source>
        <dbReference type="SAM" id="Phobius"/>
    </source>
</evidence>
<sequence>MAADDERMDESANVLTRGWLDMLIGAALLVGALVALCFPVYLGSYDRYGMQINCGNGYSSQLLQATLDDQEQAQHAATNYVDQCKSAVAHRRAWVLPVAGLAVLILIPELVAWARGESSMPAGPALALRADTDTSLQTAELLDRRECSHRERAANTTL</sequence>
<evidence type="ECO:0000313" key="3">
    <source>
        <dbReference type="Proteomes" id="UP000192441"/>
    </source>
</evidence>
<reference evidence="2 3" key="1">
    <citation type="submission" date="2016-12" db="EMBL/GenBank/DDBJ databases">
        <title>The new phylogeny of genus Mycobacterium.</title>
        <authorList>
            <person name="Tortoli E."/>
            <person name="Trovato A."/>
            <person name="Cirillo D.M."/>
        </authorList>
    </citation>
    <scope>NUCLEOTIDE SEQUENCE [LARGE SCALE GENOMIC DNA]</scope>
    <source>
        <strain evidence="2 3">DSM 44624</strain>
    </source>
</reference>
<evidence type="ECO:0000313" key="2">
    <source>
        <dbReference type="EMBL" id="ORA29257.1"/>
    </source>
</evidence>
<proteinExistence type="predicted"/>
<protein>
    <submittedName>
        <fullName evidence="2">Uncharacterized protein</fullName>
    </submittedName>
</protein>
<accession>A0AA91LRH7</accession>
<dbReference type="AlphaFoldDB" id="A0AA91LRH7"/>
<organism evidence="2 3">
    <name type="scientific">Mycobacterium branderi</name>
    <dbReference type="NCBI Taxonomy" id="43348"/>
    <lineage>
        <taxon>Bacteria</taxon>
        <taxon>Bacillati</taxon>
        <taxon>Actinomycetota</taxon>
        <taxon>Actinomycetes</taxon>
        <taxon>Mycobacteriales</taxon>
        <taxon>Mycobacteriaceae</taxon>
        <taxon>Mycobacterium</taxon>
    </lineage>
</organism>
<dbReference type="EMBL" id="MVHM01000037">
    <property type="protein sequence ID" value="ORA29257.1"/>
    <property type="molecule type" value="Genomic_DNA"/>
</dbReference>
<dbReference type="Proteomes" id="UP000192441">
    <property type="component" value="Unassembled WGS sequence"/>
</dbReference>
<keyword evidence="1" id="KW-0812">Transmembrane</keyword>
<feature type="transmembrane region" description="Helical" evidence="1">
    <location>
        <begin position="93"/>
        <end position="114"/>
    </location>
</feature>
<keyword evidence="1" id="KW-0472">Membrane</keyword>
<name>A0AA91LRH7_9MYCO</name>
<comment type="caution">
    <text evidence="2">The sequence shown here is derived from an EMBL/GenBank/DDBJ whole genome shotgun (WGS) entry which is preliminary data.</text>
</comment>